<proteinExistence type="predicted"/>
<dbReference type="OrthoDB" id="2675723at2759"/>
<evidence type="ECO:0000313" key="2">
    <source>
        <dbReference type="Proteomes" id="UP000054279"/>
    </source>
</evidence>
<reference evidence="1 2" key="1">
    <citation type="submission" date="2014-06" db="EMBL/GenBank/DDBJ databases">
        <title>Evolutionary Origins and Diversification of the Mycorrhizal Mutualists.</title>
        <authorList>
            <consortium name="DOE Joint Genome Institute"/>
            <consortium name="Mycorrhizal Genomics Consortium"/>
            <person name="Kohler A."/>
            <person name="Kuo A."/>
            <person name="Nagy L.G."/>
            <person name="Floudas D."/>
            <person name="Copeland A."/>
            <person name="Barry K.W."/>
            <person name="Cichocki N."/>
            <person name="Veneault-Fourrey C."/>
            <person name="LaButti K."/>
            <person name="Lindquist E.A."/>
            <person name="Lipzen A."/>
            <person name="Lundell T."/>
            <person name="Morin E."/>
            <person name="Murat C."/>
            <person name="Riley R."/>
            <person name="Ohm R."/>
            <person name="Sun H."/>
            <person name="Tunlid A."/>
            <person name="Henrissat B."/>
            <person name="Grigoriev I.V."/>
            <person name="Hibbett D.S."/>
            <person name="Martin F."/>
        </authorList>
    </citation>
    <scope>NUCLEOTIDE SEQUENCE [LARGE SCALE GENOMIC DNA]</scope>
    <source>
        <strain evidence="1 2">SS14</strain>
    </source>
</reference>
<dbReference type="HOGENOM" id="CLU_122051_0_0_1"/>
<keyword evidence="2" id="KW-1185">Reference proteome</keyword>
<evidence type="ECO:0000313" key="1">
    <source>
        <dbReference type="EMBL" id="KIJ28706.1"/>
    </source>
</evidence>
<organism evidence="1 2">
    <name type="scientific">Sphaerobolus stellatus (strain SS14)</name>
    <dbReference type="NCBI Taxonomy" id="990650"/>
    <lineage>
        <taxon>Eukaryota</taxon>
        <taxon>Fungi</taxon>
        <taxon>Dikarya</taxon>
        <taxon>Basidiomycota</taxon>
        <taxon>Agaricomycotina</taxon>
        <taxon>Agaricomycetes</taxon>
        <taxon>Phallomycetidae</taxon>
        <taxon>Geastrales</taxon>
        <taxon>Sphaerobolaceae</taxon>
        <taxon>Sphaerobolus</taxon>
    </lineage>
</organism>
<dbReference type="EMBL" id="KN837300">
    <property type="protein sequence ID" value="KIJ28706.1"/>
    <property type="molecule type" value="Genomic_DNA"/>
</dbReference>
<accession>A0A0C9UTR3</accession>
<dbReference type="Proteomes" id="UP000054279">
    <property type="component" value="Unassembled WGS sequence"/>
</dbReference>
<protein>
    <submittedName>
        <fullName evidence="1">Uncharacterized protein</fullName>
    </submittedName>
</protein>
<sequence length="192" mass="21592">MIFHMDSEFRGGCQYRAESIDQPSRQKVLLRMQEEETEKVPGGDGGNLRHSVRLTSTIGINVGLDLEMRQQNMRAQRAGHMHPTATQKKALEEARRKLGKLLDSWSDNLGDFMPSGVLEEMARSDAYPEEESLRLSSNLAQEDHDRLGLTELAETEYQLIGVAYDALKNLSSALGLKSFLVRRKRELASKGC</sequence>
<gene>
    <name evidence="1" type="ORF">M422DRAFT_54505</name>
</gene>
<name>A0A0C9UTR3_SPHS4</name>
<dbReference type="AlphaFoldDB" id="A0A0C9UTR3"/>